<dbReference type="Proteomes" id="UP000192578">
    <property type="component" value="Unassembled WGS sequence"/>
</dbReference>
<accession>A0A1W0X880</accession>
<dbReference type="AlphaFoldDB" id="A0A1W0X880"/>
<comment type="caution">
    <text evidence="2">The sequence shown here is derived from an EMBL/GenBank/DDBJ whole genome shotgun (WGS) entry which is preliminary data.</text>
</comment>
<feature type="compositionally biased region" description="Polar residues" evidence="1">
    <location>
        <begin position="27"/>
        <end position="45"/>
    </location>
</feature>
<evidence type="ECO:0000313" key="3">
    <source>
        <dbReference type="Proteomes" id="UP000192578"/>
    </source>
</evidence>
<reference evidence="3" key="1">
    <citation type="submission" date="2017-01" db="EMBL/GenBank/DDBJ databases">
        <title>Comparative genomics of anhydrobiosis in the tardigrade Hypsibius dujardini.</title>
        <authorList>
            <person name="Yoshida Y."/>
            <person name="Koutsovoulos G."/>
            <person name="Laetsch D."/>
            <person name="Stevens L."/>
            <person name="Kumar S."/>
            <person name="Horikawa D."/>
            <person name="Ishino K."/>
            <person name="Komine S."/>
            <person name="Tomita M."/>
            <person name="Blaxter M."/>
            <person name="Arakawa K."/>
        </authorList>
    </citation>
    <scope>NUCLEOTIDE SEQUENCE [LARGE SCALE GENOMIC DNA]</scope>
    <source>
        <strain evidence="3">Z151</strain>
    </source>
</reference>
<organism evidence="2 3">
    <name type="scientific">Hypsibius exemplaris</name>
    <name type="common">Freshwater tardigrade</name>
    <dbReference type="NCBI Taxonomy" id="2072580"/>
    <lineage>
        <taxon>Eukaryota</taxon>
        <taxon>Metazoa</taxon>
        <taxon>Ecdysozoa</taxon>
        <taxon>Tardigrada</taxon>
        <taxon>Eutardigrada</taxon>
        <taxon>Parachela</taxon>
        <taxon>Hypsibioidea</taxon>
        <taxon>Hypsibiidae</taxon>
        <taxon>Hypsibius</taxon>
    </lineage>
</organism>
<sequence length="83" mass="9195">MVVPVAPFKSEPQMEQQQHIAPAVPETQRNSVFPQTAASTSSTPFNWDRAKEDTITASSTNKKSSIFRLKWRKPLVKGVSPGL</sequence>
<feature type="region of interest" description="Disordered" evidence="1">
    <location>
        <begin position="1"/>
        <end position="46"/>
    </location>
</feature>
<keyword evidence="3" id="KW-1185">Reference proteome</keyword>
<dbReference type="EMBL" id="MTYJ01000010">
    <property type="protein sequence ID" value="OQV23727.1"/>
    <property type="molecule type" value="Genomic_DNA"/>
</dbReference>
<protein>
    <submittedName>
        <fullName evidence="2">Uncharacterized protein</fullName>
    </submittedName>
</protein>
<evidence type="ECO:0000256" key="1">
    <source>
        <dbReference type="SAM" id="MobiDB-lite"/>
    </source>
</evidence>
<evidence type="ECO:0000313" key="2">
    <source>
        <dbReference type="EMBL" id="OQV23727.1"/>
    </source>
</evidence>
<gene>
    <name evidence="2" type="ORF">BV898_02464</name>
</gene>
<name>A0A1W0X880_HYPEX</name>
<proteinExistence type="predicted"/>